<dbReference type="STRING" id="1177755.A7A08_01417"/>
<evidence type="ECO:0000256" key="2">
    <source>
        <dbReference type="ARBA" id="ARBA00022630"/>
    </source>
</evidence>
<dbReference type="InterPro" id="IPR020946">
    <property type="entry name" value="Flavin_mOase-like"/>
</dbReference>
<evidence type="ECO:0000256" key="4">
    <source>
        <dbReference type="ARBA" id="ARBA00022857"/>
    </source>
</evidence>
<dbReference type="AlphaFoldDB" id="A0A1E2RZ56"/>
<evidence type="ECO:0000256" key="1">
    <source>
        <dbReference type="ARBA" id="ARBA00009183"/>
    </source>
</evidence>
<comment type="similarity">
    <text evidence="1">Belongs to the FMO family.</text>
</comment>
<sequence>MTRKSVGIIGGGASGIGVARQLKQAGIDFEIIEATSKLGGNWQPAGPASKMYESAHLISSKKNTQFTDHPMPQDYPAYPRHSLFFRYLTELAEANDLQEHTRFDTRVREMTPDRGGWHLVFDDGSTADYDVVVLCNGLLGRPITPKIAEAVTCESIHAVEYKSATTFAGKRVLVVGGGNSGCDIAVDATKTADAVFHSTRRGYHYMPKFIDGRPTQEWLMDESSKFKDAASYWEHVETTFKMAGFRGEDFGLPAPDHPIEACHPIMNSQILFHIGHGDIDPKPDIEEIERDTVTFADGTKERVDLIVWATGYRVDISFLDRKIYDWDSKLPETFLRMVPAEFDNLLFVGYLNSPSGIGNLVNTMARFVASYVIGRQQGSEAFRVVRQIAQAHERLDLGQGRFMQTDRHRHEVDLWKFLRSVNFVTAKLASERHATQDNRLAEPTRLRA</sequence>
<dbReference type="SUPFAM" id="SSF51905">
    <property type="entry name" value="FAD/NAD(P)-binding domain"/>
    <property type="match status" value="2"/>
</dbReference>
<dbReference type="PANTHER" id="PTHR23023">
    <property type="entry name" value="DIMETHYLANILINE MONOOXYGENASE"/>
    <property type="match status" value="1"/>
</dbReference>
<dbReference type="Pfam" id="PF00743">
    <property type="entry name" value="FMO-like"/>
    <property type="match status" value="1"/>
</dbReference>
<keyword evidence="5 8" id="KW-0560">Oxidoreductase</keyword>
<dbReference type="PATRIC" id="fig|1177755.3.peg.1419"/>
<dbReference type="OrthoDB" id="9773233at2"/>
<keyword evidence="2" id="KW-0285">Flavoprotein</keyword>
<evidence type="ECO:0000313" key="8">
    <source>
        <dbReference type="EMBL" id="ODA67385.1"/>
    </source>
</evidence>
<accession>A0A1E2RZ56</accession>
<dbReference type="PRINTS" id="PR00370">
    <property type="entry name" value="FMOXYGENASE"/>
</dbReference>
<evidence type="ECO:0000256" key="6">
    <source>
        <dbReference type="ARBA" id="ARBA00034528"/>
    </source>
</evidence>
<dbReference type="PIRSF" id="PIRSF000332">
    <property type="entry name" value="FMO"/>
    <property type="match status" value="1"/>
</dbReference>
<dbReference type="InterPro" id="IPR050346">
    <property type="entry name" value="FMO-like"/>
</dbReference>
<dbReference type="EC" id="1.14.13.148" evidence="6"/>
<dbReference type="Gene3D" id="3.50.50.60">
    <property type="entry name" value="FAD/NAD(P)-binding domain"/>
    <property type="match status" value="1"/>
</dbReference>
<protein>
    <recommendedName>
        <fullName evidence="7">Trimethylamine monooxygenase</fullName>
        <ecNumber evidence="6">1.14.13.148</ecNumber>
    </recommendedName>
</protein>
<dbReference type="GO" id="GO:0004499">
    <property type="term" value="F:N,N-dimethylaniline monooxygenase activity"/>
    <property type="evidence" value="ECO:0007669"/>
    <property type="project" value="InterPro"/>
</dbReference>
<dbReference type="InterPro" id="IPR036188">
    <property type="entry name" value="FAD/NAD-bd_sf"/>
</dbReference>
<name>A0A1E2RZ56_9HYPH</name>
<comment type="caution">
    <text evidence="8">The sequence shown here is derived from an EMBL/GenBank/DDBJ whole genome shotgun (WGS) entry which is preliminary data.</text>
</comment>
<keyword evidence="4" id="KW-0521">NADP</keyword>
<dbReference type="InterPro" id="IPR000960">
    <property type="entry name" value="Flavin_mOase"/>
</dbReference>
<dbReference type="GO" id="GO:0034899">
    <property type="term" value="F:trimethylamine monooxygenase activity"/>
    <property type="evidence" value="ECO:0007669"/>
    <property type="project" value="UniProtKB-EC"/>
</dbReference>
<dbReference type="Proteomes" id="UP000095087">
    <property type="component" value="Unassembled WGS sequence"/>
</dbReference>
<keyword evidence="3" id="KW-0274">FAD</keyword>
<proteinExistence type="inferred from homology"/>
<evidence type="ECO:0000256" key="7">
    <source>
        <dbReference type="ARBA" id="ARBA00035159"/>
    </source>
</evidence>
<keyword evidence="9" id="KW-1185">Reference proteome</keyword>
<evidence type="ECO:0000256" key="5">
    <source>
        <dbReference type="ARBA" id="ARBA00023002"/>
    </source>
</evidence>
<dbReference type="RefSeq" id="WP_069094759.1">
    <property type="nucleotide sequence ID" value="NZ_MASI01000003.1"/>
</dbReference>
<dbReference type="GO" id="GO:0050661">
    <property type="term" value="F:NADP binding"/>
    <property type="evidence" value="ECO:0007669"/>
    <property type="project" value="InterPro"/>
</dbReference>
<gene>
    <name evidence="8" type="ORF">A7A08_01417</name>
</gene>
<evidence type="ECO:0000256" key="3">
    <source>
        <dbReference type="ARBA" id="ARBA00022827"/>
    </source>
</evidence>
<evidence type="ECO:0000313" key="9">
    <source>
        <dbReference type="Proteomes" id="UP000095087"/>
    </source>
</evidence>
<dbReference type="GO" id="GO:0050660">
    <property type="term" value="F:flavin adenine dinucleotide binding"/>
    <property type="evidence" value="ECO:0007669"/>
    <property type="project" value="InterPro"/>
</dbReference>
<dbReference type="EMBL" id="MASI01000003">
    <property type="protein sequence ID" value="ODA67385.1"/>
    <property type="molecule type" value="Genomic_DNA"/>
</dbReference>
<organism evidence="8 9">
    <name type="scientific">Methyloligella halotolerans</name>
    <dbReference type="NCBI Taxonomy" id="1177755"/>
    <lineage>
        <taxon>Bacteria</taxon>
        <taxon>Pseudomonadati</taxon>
        <taxon>Pseudomonadota</taxon>
        <taxon>Alphaproteobacteria</taxon>
        <taxon>Hyphomicrobiales</taxon>
        <taxon>Hyphomicrobiaceae</taxon>
        <taxon>Methyloligella</taxon>
    </lineage>
</organism>
<reference evidence="8 9" key="1">
    <citation type="submission" date="2016-07" db="EMBL/GenBank/DDBJ databases">
        <title>Draft genome sequence of Methyloligella halotolerans C2T (VKM B-2706T=CCUG 61687T=DSM 25045T), a halotolerant polyhydroxybutyrate accumulating methylotroph.</title>
        <authorList>
            <person name="Vasilenko O.V."/>
            <person name="Doronina N.V."/>
            <person name="Poroshina M.N."/>
            <person name="Tarlachkov S.V."/>
            <person name="Trotsenko Y.A."/>
        </authorList>
    </citation>
    <scope>NUCLEOTIDE SEQUENCE [LARGE SCALE GENOMIC DNA]</scope>
    <source>
        <strain evidence="8 9">VKM B-2706</strain>
    </source>
</reference>